<sequence length="835" mass="92983">MGKCARTRGNSLRDIQLIDAVSRPSLRLPPLVSRLSRSIALHLPPLNFITLHYAYFIGVSLLSSLIFWGSSTPPRSVSYTDSLFLTVSAMTLAGLNTVNLSQLNTFQQLILFLLIIIGSAIWVSIAVVHVRRKSFERRFKSIVEEERNKRRSRTGSIPRRPFPFPKSFSRSRPEVDGVVVRGSVIEPQKEPAEDANGNVHVPSRQIRSEKLVEEESNGDSYISSRQTSNERPLAPAVGDFTEQEKTGAVTEAAESHKRLVGSCRPCQQKKIKCEPGEPKCRQCDNFGRDCSFPTAKVLQDEREADPEPGHSKSSGDPLTINTGVSRRITFASPTSPTTHRGHGRIFGMQGVGARQNLLNHPLRTPPPIYPDDLPTMNGGGASTAPPRRHGVYGFLSDGFIGRNSQFSSLTLAERERLGGVEYRAVTILAVIVPMYFVLWQLLGCIGLGAYVALNRSAVTAVNAENPWWVGAFNGVSAFNNSGMSLLDANMVAFQNSNYMLITMSLMILAGNTCYPVFLRLTIWTMWRLLPEDSAGWADWRITLRFLLDHPRRCYTNLFPARHTWWLLATLVCLNGTDWAAFEVLNIGNSTVTDLPRGVRALDGLFQAFAVRSGGFYVVPIANLRIGLLILYVLMMYISVYPVVITMRNSNVYEERSLGIYADDPQVNEKKEEKSPTDEQSFFGRIRRTMTNKPGSATESRGYFVRQQLRGQLAHDLWWIVLAVLFITITETSQFERDPVDYSVFNILFEVVSGYGCVGISVGLPNVAYSFSGGWHKFSKLILCAVMIRGRHRGLPVAIDRAVLLPGEHLAAAEEEDAQIRLDRTMTSLSRGAMNV</sequence>
<feature type="transmembrane region" description="Helical" evidence="11">
    <location>
        <begin position="716"/>
        <end position="734"/>
    </location>
</feature>
<comment type="subcellular location">
    <subcellularLocation>
        <location evidence="1">Membrane</location>
        <topology evidence="1">Multi-pass membrane protein</topology>
    </subcellularLocation>
</comment>
<feature type="domain" description="Zn(2)-C6 fungal-type" evidence="13">
    <location>
        <begin position="262"/>
        <end position="292"/>
    </location>
</feature>
<keyword evidence="8 11" id="KW-0406">Ion transport</keyword>
<evidence type="ECO:0000256" key="11">
    <source>
        <dbReference type="PIRNR" id="PIRNR002450"/>
    </source>
</evidence>
<dbReference type="SUPFAM" id="SSF57701">
    <property type="entry name" value="Zn2/Cys6 DNA-binding domain"/>
    <property type="match status" value="1"/>
</dbReference>
<dbReference type="PANTHER" id="PTHR31064">
    <property type="entry name" value="POTASSIUM TRANSPORT PROTEIN DDB_G0292412-RELATED"/>
    <property type="match status" value="1"/>
</dbReference>
<keyword evidence="15" id="KW-1185">Reference proteome</keyword>
<dbReference type="InterPro" id="IPR003445">
    <property type="entry name" value="Cat_transpt"/>
</dbReference>
<feature type="transmembrane region" description="Helical" evidence="11">
    <location>
        <begin position="53"/>
        <end position="71"/>
    </location>
</feature>
<protein>
    <recommendedName>
        <fullName evidence="11">Potassium transport protein</fullName>
    </recommendedName>
</protein>
<dbReference type="PROSITE" id="PS50048">
    <property type="entry name" value="ZN2_CY6_FUNGAL_2"/>
    <property type="match status" value="1"/>
</dbReference>
<dbReference type="InterPro" id="IPR004773">
    <property type="entry name" value="K/Na_transp_Trk1/HKT1"/>
</dbReference>
<keyword evidence="4 11" id="KW-0633">Potassium transport</keyword>
<dbReference type="InterPro" id="IPR001138">
    <property type="entry name" value="Zn2Cys6_DnaBD"/>
</dbReference>
<keyword evidence="5 11" id="KW-0812">Transmembrane</keyword>
<feature type="transmembrane region" description="Helical" evidence="11">
    <location>
        <begin position="625"/>
        <end position="646"/>
    </location>
</feature>
<comment type="similarity">
    <text evidence="2 11">Belongs to the TrkH potassium transport family.</text>
</comment>
<dbReference type="PIRSF" id="PIRSF002450">
    <property type="entry name" value="K+_transpter_TRK"/>
    <property type="match status" value="1"/>
</dbReference>
<dbReference type="PANTHER" id="PTHR31064:SF37">
    <property type="entry name" value="TRANSPORTER, PUTATIVE (EUROFUNG)-RELATED"/>
    <property type="match status" value="1"/>
</dbReference>
<evidence type="ECO:0000256" key="1">
    <source>
        <dbReference type="ARBA" id="ARBA00004141"/>
    </source>
</evidence>
<keyword evidence="7 11" id="KW-1133">Transmembrane helix</keyword>
<dbReference type="Pfam" id="PF02386">
    <property type="entry name" value="TrkH"/>
    <property type="match status" value="1"/>
</dbReference>
<evidence type="ECO:0000256" key="3">
    <source>
        <dbReference type="ARBA" id="ARBA00022448"/>
    </source>
</evidence>
<keyword evidence="3 11" id="KW-0813">Transport</keyword>
<evidence type="ECO:0000256" key="10">
    <source>
        <dbReference type="ARBA" id="ARBA00023242"/>
    </source>
</evidence>
<name>A0ABR4A3P2_9LECA</name>
<evidence type="ECO:0000256" key="4">
    <source>
        <dbReference type="ARBA" id="ARBA00022538"/>
    </source>
</evidence>
<feature type="compositionally biased region" description="Polar residues" evidence="12">
    <location>
        <begin position="218"/>
        <end position="230"/>
    </location>
</feature>
<evidence type="ECO:0000256" key="5">
    <source>
        <dbReference type="ARBA" id="ARBA00022692"/>
    </source>
</evidence>
<evidence type="ECO:0000256" key="12">
    <source>
        <dbReference type="SAM" id="MobiDB-lite"/>
    </source>
</evidence>
<dbReference type="Gene3D" id="4.10.240.10">
    <property type="entry name" value="Zn(2)-C6 fungal-type DNA-binding domain"/>
    <property type="match status" value="1"/>
</dbReference>
<feature type="region of interest" description="Disordered" evidence="12">
    <location>
        <begin position="211"/>
        <end position="232"/>
    </location>
</feature>
<evidence type="ECO:0000313" key="14">
    <source>
        <dbReference type="EMBL" id="KAL2039334.1"/>
    </source>
</evidence>
<feature type="region of interest" description="Disordered" evidence="12">
    <location>
        <begin position="301"/>
        <end position="321"/>
    </location>
</feature>
<gene>
    <name evidence="14" type="ORF">N7G274_008002</name>
</gene>
<proteinExistence type="inferred from homology"/>
<keyword evidence="10" id="KW-0539">Nucleus</keyword>
<evidence type="ECO:0000256" key="9">
    <source>
        <dbReference type="ARBA" id="ARBA00023136"/>
    </source>
</evidence>
<dbReference type="SMART" id="SM00066">
    <property type="entry name" value="GAL4"/>
    <property type="match status" value="1"/>
</dbReference>
<dbReference type="EMBL" id="JBEFKJ010000026">
    <property type="protein sequence ID" value="KAL2039334.1"/>
    <property type="molecule type" value="Genomic_DNA"/>
</dbReference>
<feature type="transmembrane region" description="Helical" evidence="11">
    <location>
        <begin position="424"/>
        <end position="453"/>
    </location>
</feature>
<dbReference type="InterPro" id="IPR051143">
    <property type="entry name" value="TrkH_K-transport"/>
</dbReference>
<feature type="transmembrane region" description="Helical" evidence="11">
    <location>
        <begin position="498"/>
        <end position="517"/>
    </location>
</feature>
<accession>A0ABR4A3P2</accession>
<keyword evidence="6 11" id="KW-0630">Potassium</keyword>
<evidence type="ECO:0000256" key="7">
    <source>
        <dbReference type="ARBA" id="ARBA00022989"/>
    </source>
</evidence>
<evidence type="ECO:0000256" key="8">
    <source>
        <dbReference type="ARBA" id="ARBA00023065"/>
    </source>
</evidence>
<dbReference type="CDD" id="cd00067">
    <property type="entry name" value="GAL4"/>
    <property type="match status" value="1"/>
</dbReference>
<dbReference type="InterPro" id="IPR036864">
    <property type="entry name" value="Zn2-C6_fun-type_DNA-bd_sf"/>
</dbReference>
<evidence type="ECO:0000256" key="2">
    <source>
        <dbReference type="ARBA" id="ARBA00009137"/>
    </source>
</evidence>
<evidence type="ECO:0000259" key="13">
    <source>
        <dbReference type="PROSITE" id="PS50048"/>
    </source>
</evidence>
<comment type="caution">
    <text evidence="14">The sequence shown here is derived from an EMBL/GenBank/DDBJ whole genome shotgun (WGS) entry which is preliminary data.</text>
</comment>
<feature type="compositionally biased region" description="Polar residues" evidence="12">
    <location>
        <begin position="311"/>
        <end position="321"/>
    </location>
</feature>
<dbReference type="NCBIfam" id="TIGR00934">
    <property type="entry name" value="2a38euk"/>
    <property type="match status" value="1"/>
</dbReference>
<reference evidence="14 15" key="1">
    <citation type="submission" date="2024-09" db="EMBL/GenBank/DDBJ databases">
        <title>Rethinking Asexuality: The Enigmatic Case of Functional Sexual Genes in Lepraria (Stereocaulaceae).</title>
        <authorList>
            <person name="Doellman M."/>
            <person name="Sun Y."/>
            <person name="Barcenas-Pena A."/>
            <person name="Lumbsch H.T."/>
            <person name="Grewe F."/>
        </authorList>
    </citation>
    <scope>NUCLEOTIDE SEQUENCE [LARGE SCALE GENOMIC DNA]</scope>
    <source>
        <strain evidence="14 15">Mercado 3170</strain>
    </source>
</reference>
<evidence type="ECO:0000313" key="15">
    <source>
        <dbReference type="Proteomes" id="UP001590950"/>
    </source>
</evidence>
<keyword evidence="9 11" id="KW-0472">Membrane</keyword>
<feature type="region of interest" description="Disordered" evidence="12">
    <location>
        <begin position="147"/>
        <end position="166"/>
    </location>
</feature>
<dbReference type="InterPro" id="IPR015958">
    <property type="entry name" value="Trk1_fungi"/>
</dbReference>
<organism evidence="14 15">
    <name type="scientific">Stereocaulon virgatum</name>
    <dbReference type="NCBI Taxonomy" id="373712"/>
    <lineage>
        <taxon>Eukaryota</taxon>
        <taxon>Fungi</taxon>
        <taxon>Dikarya</taxon>
        <taxon>Ascomycota</taxon>
        <taxon>Pezizomycotina</taxon>
        <taxon>Lecanoromycetes</taxon>
        <taxon>OSLEUM clade</taxon>
        <taxon>Lecanoromycetidae</taxon>
        <taxon>Lecanorales</taxon>
        <taxon>Lecanorineae</taxon>
        <taxon>Stereocaulaceae</taxon>
        <taxon>Stereocaulon</taxon>
    </lineage>
</organism>
<feature type="transmembrane region" description="Helical" evidence="11">
    <location>
        <begin position="746"/>
        <end position="770"/>
    </location>
</feature>
<dbReference type="Pfam" id="PF00172">
    <property type="entry name" value="Zn_clus"/>
    <property type="match status" value="1"/>
</dbReference>
<feature type="compositionally biased region" description="Basic and acidic residues" evidence="12">
    <location>
        <begin position="301"/>
        <end position="310"/>
    </location>
</feature>
<evidence type="ECO:0000256" key="6">
    <source>
        <dbReference type="ARBA" id="ARBA00022958"/>
    </source>
</evidence>
<feature type="transmembrane region" description="Helical" evidence="11">
    <location>
        <begin position="109"/>
        <end position="130"/>
    </location>
</feature>
<dbReference type="Proteomes" id="UP001590950">
    <property type="component" value="Unassembled WGS sequence"/>
</dbReference>